<reference evidence="6 7" key="1">
    <citation type="submission" date="2017-06" db="EMBL/GenBank/DDBJ databases">
        <title>A platform for efficient transgenesis in Macrostomum lignano, a flatworm model organism for stem cell research.</title>
        <authorList>
            <person name="Berezikov E."/>
        </authorList>
    </citation>
    <scope>NUCLEOTIDE SEQUENCE [LARGE SCALE GENOMIC DNA]</scope>
    <source>
        <strain evidence="6">DV1</strain>
        <tissue evidence="6">Whole organism</tissue>
    </source>
</reference>
<dbReference type="GO" id="GO:0016020">
    <property type="term" value="C:membrane"/>
    <property type="evidence" value="ECO:0007669"/>
    <property type="project" value="InterPro"/>
</dbReference>
<dbReference type="InterPro" id="IPR042235">
    <property type="entry name" value="ZP-C_dom"/>
</dbReference>
<dbReference type="InterPro" id="IPR055355">
    <property type="entry name" value="ZP-C"/>
</dbReference>
<protein>
    <recommendedName>
        <fullName evidence="8">SRCR domain-containing protein</fullName>
    </recommendedName>
</protein>
<gene>
    <name evidence="6" type="ORF">BOX15_Mlig005528g2</name>
</gene>
<dbReference type="EMBL" id="NIVC01001606">
    <property type="protein sequence ID" value="PAA65924.1"/>
    <property type="molecule type" value="Genomic_DNA"/>
</dbReference>
<evidence type="ECO:0000256" key="1">
    <source>
        <dbReference type="ARBA" id="ARBA00023157"/>
    </source>
</evidence>
<feature type="domain" description="ZP" evidence="5">
    <location>
        <begin position="258"/>
        <end position="512"/>
    </location>
</feature>
<dbReference type="STRING" id="282301.A0A267EY78"/>
<evidence type="ECO:0000313" key="6">
    <source>
        <dbReference type="EMBL" id="PAA65924.1"/>
    </source>
</evidence>
<dbReference type="AlphaFoldDB" id="A0A267EY78"/>
<dbReference type="Gene3D" id="2.60.40.4100">
    <property type="entry name" value="Zona pellucida, ZP-C domain"/>
    <property type="match status" value="1"/>
</dbReference>
<keyword evidence="1" id="KW-1015">Disulfide bond</keyword>
<dbReference type="InterPro" id="IPR036772">
    <property type="entry name" value="SRCR-like_dom_sf"/>
</dbReference>
<evidence type="ECO:0000259" key="4">
    <source>
        <dbReference type="PROSITE" id="PS50287"/>
    </source>
</evidence>
<sequence length="570" mass="60240">MLHSNRIFNLVFLGFALLLLPEDGNCLTIERASLGSGSQSGLLLAELDNGQVGSVCMLNDSRVGAAVCTYLLGKANSSAVRVTFFKGTAPAVVVALNGCHGYDPSQTGRWNLNNDCDVKTGPAIPGICNERRLQLACELVELRPDSASSEGLVVVGLTGQLGTVCATGAGLNEAAAVCRSLGFANPESAYPITGRYKPNPSDPTENTTVEQLNCKPGDRLINCNWQSASGCYEVHNRLAVACNPVAPTPKPMPSPTLVCYRQEARICFGTNAISSMSELQLMYNATEVSGCVVISEVTPAQVCAKVQSYSTCAAVAGQTAQYTQYHLLMRFLGEKNSIGNYVRPPMSFDLYCRLAKETLATGQSIGPDFVTPTSAIDGHSGGVSVVEIYRGLTGGNFTDGPISGSVEVGTILYAAVVLRGAANLTSSWLVVNSCWATDGQQNATLVENKCPRDGSVILIPVNNTAMAVRFQAFMFNTSSGGIGSGSMQLLCSTIVCRLGDPSEQCSRQCVSFYYHEAALGTQAEQEAREMVTLPASLSVHQPANSGRRLSLQFGVTAVATAAGLSLLWML</sequence>
<dbReference type="Gene3D" id="3.10.250.10">
    <property type="entry name" value="SRCR-like domain"/>
    <property type="match status" value="1"/>
</dbReference>
<evidence type="ECO:0000313" key="7">
    <source>
        <dbReference type="Proteomes" id="UP000215902"/>
    </source>
</evidence>
<dbReference type="Pfam" id="PF00530">
    <property type="entry name" value="SRCR"/>
    <property type="match status" value="1"/>
</dbReference>
<accession>A0A267EY78</accession>
<dbReference type="PANTHER" id="PTHR48071">
    <property type="entry name" value="SRCR DOMAIN-CONTAINING PROTEIN"/>
    <property type="match status" value="1"/>
</dbReference>
<dbReference type="SUPFAM" id="SSF56487">
    <property type="entry name" value="SRCR-like"/>
    <property type="match status" value="1"/>
</dbReference>
<organism evidence="6 7">
    <name type="scientific">Macrostomum lignano</name>
    <dbReference type="NCBI Taxonomy" id="282301"/>
    <lineage>
        <taxon>Eukaryota</taxon>
        <taxon>Metazoa</taxon>
        <taxon>Spiralia</taxon>
        <taxon>Lophotrochozoa</taxon>
        <taxon>Platyhelminthes</taxon>
        <taxon>Rhabditophora</taxon>
        <taxon>Macrostomorpha</taxon>
        <taxon>Macrostomida</taxon>
        <taxon>Macrostomidae</taxon>
        <taxon>Macrostomum</taxon>
    </lineage>
</organism>
<dbReference type="PROSITE" id="PS51034">
    <property type="entry name" value="ZP_2"/>
    <property type="match status" value="1"/>
</dbReference>
<keyword evidence="3" id="KW-0732">Signal</keyword>
<dbReference type="InterPro" id="IPR001507">
    <property type="entry name" value="ZP_dom"/>
</dbReference>
<evidence type="ECO:0000256" key="2">
    <source>
        <dbReference type="PROSITE-ProRule" id="PRU00196"/>
    </source>
</evidence>
<comment type="caution">
    <text evidence="2">Lacks conserved residue(s) required for the propagation of feature annotation.</text>
</comment>
<dbReference type="Proteomes" id="UP000215902">
    <property type="component" value="Unassembled WGS sequence"/>
</dbReference>
<evidence type="ECO:0000256" key="3">
    <source>
        <dbReference type="SAM" id="SignalP"/>
    </source>
</evidence>
<proteinExistence type="predicted"/>
<feature type="chain" id="PRO_5012402184" description="SRCR domain-containing protein" evidence="3">
    <location>
        <begin position="27"/>
        <end position="570"/>
    </location>
</feature>
<evidence type="ECO:0008006" key="8">
    <source>
        <dbReference type="Google" id="ProtNLM"/>
    </source>
</evidence>
<evidence type="ECO:0000259" key="5">
    <source>
        <dbReference type="PROSITE" id="PS51034"/>
    </source>
</evidence>
<dbReference type="Pfam" id="PF00100">
    <property type="entry name" value="Zona_pellucida"/>
    <property type="match status" value="1"/>
</dbReference>
<dbReference type="PANTHER" id="PTHR48071:SF18">
    <property type="entry name" value="DELETED IN MALIGNANT BRAIN TUMORS 1 PROTEIN-RELATED"/>
    <property type="match status" value="1"/>
</dbReference>
<feature type="domain" description="SRCR" evidence="4">
    <location>
        <begin position="140"/>
        <end position="243"/>
    </location>
</feature>
<dbReference type="SMART" id="SM00202">
    <property type="entry name" value="SR"/>
    <property type="match status" value="1"/>
</dbReference>
<feature type="signal peptide" evidence="3">
    <location>
        <begin position="1"/>
        <end position="26"/>
    </location>
</feature>
<keyword evidence="7" id="KW-1185">Reference proteome</keyword>
<name>A0A267EY78_9PLAT</name>
<dbReference type="InterPro" id="IPR001190">
    <property type="entry name" value="SRCR"/>
</dbReference>
<dbReference type="PROSITE" id="PS50287">
    <property type="entry name" value="SRCR_2"/>
    <property type="match status" value="1"/>
</dbReference>
<comment type="caution">
    <text evidence="6">The sequence shown here is derived from an EMBL/GenBank/DDBJ whole genome shotgun (WGS) entry which is preliminary data.</text>
</comment>